<name>A0ABW8TDR4_9CLOT</name>
<keyword evidence="2" id="KW-1185">Reference proteome</keyword>
<dbReference type="SUPFAM" id="SSF56112">
    <property type="entry name" value="Protein kinase-like (PK-like)"/>
    <property type="match status" value="1"/>
</dbReference>
<evidence type="ECO:0000313" key="2">
    <source>
        <dbReference type="Proteomes" id="UP001623592"/>
    </source>
</evidence>
<sequence>MLDLGARKDIELLKYDLDSDMFEEFQLVVYNIVPVRKAFFISTDKGDKMLKKVNYTIDEFNYIISAINYIKKSFNRIINFAKTKDGKEYYIKNGELYCIMDMIQGRECEFSNPVDVSIAAQGLSELHKASEGFRTNLPTKNNCGTFIESFMRKKDEMLFFKKMSNLYEIKTEFDNIFIKNVDYYIDKIDESLEKLKLTQYYKLCSEEDKIVLCHHDLAHHNIIINNEEAYFIDFDYSVVDLRVHDLCNFISKVVKNFDYDISKAALILDSYCKETSLKKSELEVLYALLSFPNDFYNISKDYYSRRKEWGENTFFNRLNNKISAETSRIEFLGEFKNNFL</sequence>
<dbReference type="InterPro" id="IPR047175">
    <property type="entry name" value="CotS-like"/>
</dbReference>
<keyword evidence="1" id="KW-0167">Capsid protein</keyword>
<dbReference type="RefSeq" id="WP_406787221.1">
    <property type="nucleotide sequence ID" value="NZ_JBJIAA010000006.1"/>
</dbReference>
<dbReference type="NCBIfam" id="TIGR02906">
    <property type="entry name" value="spore_CotS"/>
    <property type="match status" value="1"/>
</dbReference>
<dbReference type="Proteomes" id="UP001623592">
    <property type="component" value="Unassembled WGS sequence"/>
</dbReference>
<dbReference type="PANTHER" id="PTHR39179">
    <property type="entry name" value="SPORE COAT PROTEIN I"/>
    <property type="match status" value="1"/>
</dbReference>
<dbReference type="EMBL" id="JBJIAA010000006">
    <property type="protein sequence ID" value="MFL0250557.1"/>
    <property type="molecule type" value="Genomic_DNA"/>
</dbReference>
<dbReference type="PANTHER" id="PTHR39179:SF1">
    <property type="entry name" value="SPORE COAT PROTEIN I"/>
    <property type="match status" value="1"/>
</dbReference>
<dbReference type="Gene3D" id="3.90.1200.10">
    <property type="match status" value="1"/>
</dbReference>
<dbReference type="InterPro" id="IPR014255">
    <property type="entry name" value="Spore_coat_CotS"/>
</dbReference>
<gene>
    <name evidence="1" type="ORF">ACJDT4_09005</name>
</gene>
<evidence type="ECO:0000313" key="1">
    <source>
        <dbReference type="EMBL" id="MFL0250557.1"/>
    </source>
</evidence>
<organism evidence="1 2">
    <name type="scientific">Clostridium neuense</name>
    <dbReference type="NCBI Taxonomy" id="1728934"/>
    <lineage>
        <taxon>Bacteria</taxon>
        <taxon>Bacillati</taxon>
        <taxon>Bacillota</taxon>
        <taxon>Clostridia</taxon>
        <taxon>Eubacteriales</taxon>
        <taxon>Clostridiaceae</taxon>
        <taxon>Clostridium</taxon>
    </lineage>
</organism>
<dbReference type="Gene3D" id="3.30.200.20">
    <property type="entry name" value="Phosphorylase Kinase, domain 1"/>
    <property type="match status" value="1"/>
</dbReference>
<protein>
    <submittedName>
        <fullName evidence="1">CotS family spore coat protein</fullName>
    </submittedName>
</protein>
<dbReference type="Pfam" id="PF01633">
    <property type="entry name" value="Choline_kinase"/>
    <property type="match status" value="1"/>
</dbReference>
<keyword evidence="1" id="KW-0946">Virion</keyword>
<proteinExistence type="predicted"/>
<reference evidence="1 2" key="1">
    <citation type="submission" date="2024-11" db="EMBL/GenBank/DDBJ databases">
        <authorList>
            <person name="Heng Y.C."/>
            <person name="Lim A.C.H."/>
            <person name="Lee J.K.Y."/>
            <person name="Kittelmann S."/>
        </authorList>
    </citation>
    <scope>NUCLEOTIDE SEQUENCE [LARGE SCALE GENOMIC DNA]</scope>
    <source>
        <strain evidence="1 2">WILCCON 0114</strain>
    </source>
</reference>
<accession>A0ABW8TDR4</accession>
<comment type="caution">
    <text evidence="1">The sequence shown here is derived from an EMBL/GenBank/DDBJ whole genome shotgun (WGS) entry which is preliminary data.</text>
</comment>
<dbReference type="InterPro" id="IPR011009">
    <property type="entry name" value="Kinase-like_dom_sf"/>
</dbReference>